<keyword evidence="3" id="KW-1185">Reference proteome</keyword>
<evidence type="ECO:0000256" key="1">
    <source>
        <dbReference type="SAM" id="SignalP"/>
    </source>
</evidence>
<dbReference type="EMBL" id="JBEHZE010000001">
    <property type="protein sequence ID" value="MEX6633979.1"/>
    <property type="molecule type" value="Genomic_DNA"/>
</dbReference>
<gene>
    <name evidence="2" type="ORF">ABFZ84_10500</name>
</gene>
<comment type="caution">
    <text evidence="2">The sequence shown here is derived from an EMBL/GenBank/DDBJ whole genome shotgun (WGS) entry which is preliminary data.</text>
</comment>
<dbReference type="RefSeq" id="WP_369313973.1">
    <property type="nucleotide sequence ID" value="NZ_JBEHZE010000001.1"/>
</dbReference>
<evidence type="ECO:0000313" key="3">
    <source>
        <dbReference type="Proteomes" id="UP001560685"/>
    </source>
</evidence>
<keyword evidence="1" id="KW-0732">Signal</keyword>
<accession>A0ABV3Z5A0</accession>
<evidence type="ECO:0000313" key="2">
    <source>
        <dbReference type="EMBL" id="MEX6633979.1"/>
    </source>
</evidence>
<organism evidence="2 3">
    <name type="scientific">Hyphococcus lacteus</name>
    <dbReference type="NCBI Taxonomy" id="3143536"/>
    <lineage>
        <taxon>Bacteria</taxon>
        <taxon>Pseudomonadati</taxon>
        <taxon>Pseudomonadota</taxon>
        <taxon>Alphaproteobacteria</taxon>
        <taxon>Parvularculales</taxon>
        <taxon>Parvularculaceae</taxon>
        <taxon>Hyphococcus</taxon>
    </lineage>
</organism>
<sequence length="357" mass="38816">MRNLFLGAAVAAAMTMPAFADQTDAKDHAPIGVMGDHMHEKGEVMFSYRFMRMNMEGNRIGTNSVSPDEIVTTIPNQFFGAPMQPPTLRVVPLNMTMDMHMLGAMYAPTNWLTLMVMGNVLSNDMDHLTYQGGMGTTTLGEFTTESSGFGDTKVAGLVRIFDTNSNGIRHRAHFNAGLSLPTGSNTKTDQILTPMGMTPSPRLPYPMQLGTGTFDIQPGVTYSGASDQFSWGVQYLGTFRAGTNDEGYALGDRHEATTWAQWGPAPWVAFSGRLAFRSQDTIDGIDPAVVAPVQTANPDFQGGERLDFGLGVNFAGQHGAIKGHRLAVEVLFPAYQNLNGPQMETDWTLTVGWQKAF</sequence>
<reference evidence="2 3" key="1">
    <citation type="submission" date="2024-05" db="EMBL/GenBank/DDBJ databases">
        <title>Three bacterial strains, DH-69, EH-24, and ECK-19 isolated from coastal sediments.</title>
        <authorList>
            <person name="Ye Y.-Q."/>
            <person name="Du Z.-J."/>
        </authorList>
    </citation>
    <scope>NUCLEOTIDE SEQUENCE [LARGE SCALE GENOMIC DNA]</scope>
    <source>
        <strain evidence="2 3">ECK-19</strain>
    </source>
</reference>
<protein>
    <submittedName>
        <fullName evidence="2">Transporter</fullName>
    </submittedName>
</protein>
<feature type="chain" id="PRO_5047419225" evidence="1">
    <location>
        <begin position="21"/>
        <end position="357"/>
    </location>
</feature>
<feature type="signal peptide" evidence="1">
    <location>
        <begin position="1"/>
        <end position="20"/>
    </location>
</feature>
<dbReference type="Proteomes" id="UP001560685">
    <property type="component" value="Unassembled WGS sequence"/>
</dbReference>
<name>A0ABV3Z5A0_9PROT</name>
<proteinExistence type="predicted"/>